<dbReference type="VEuPathDB" id="CryptoDB:Cvel_4309"/>
<sequence length="153" mass="17291">MSSKKKESDLGERLLKAVPSTQQSFFITSDRAEGDGGDEEEEPQPRFRFTEQTVQYPELSRDEIIKVLAFLRTREIDTIVRKVKGDDGTVRTERFSLHPPCTGGESGEAPTVDQVHHHILTFVQNLGPDLTEKIEKQNAAEKSVAKGPQRRRM</sequence>
<evidence type="ECO:0000256" key="1">
    <source>
        <dbReference type="SAM" id="MobiDB-lite"/>
    </source>
</evidence>
<evidence type="ECO:0000313" key="2">
    <source>
        <dbReference type="EMBL" id="CEM24796.1"/>
    </source>
</evidence>
<accession>A0A0G4G806</accession>
<name>A0A0G4G806_9ALVE</name>
<gene>
    <name evidence="2" type="ORF">Cvel_4309</name>
</gene>
<dbReference type="EMBL" id="CDMZ01000970">
    <property type="protein sequence ID" value="CEM24796.1"/>
    <property type="molecule type" value="Genomic_DNA"/>
</dbReference>
<reference evidence="2" key="1">
    <citation type="submission" date="2014-11" db="EMBL/GenBank/DDBJ databases">
        <authorList>
            <person name="Otto D Thomas"/>
            <person name="Naeem Raeece"/>
        </authorList>
    </citation>
    <scope>NUCLEOTIDE SEQUENCE</scope>
</reference>
<dbReference type="AlphaFoldDB" id="A0A0G4G806"/>
<proteinExistence type="predicted"/>
<protein>
    <submittedName>
        <fullName evidence="2">Uncharacterized protein</fullName>
    </submittedName>
</protein>
<feature type="region of interest" description="Disordered" evidence="1">
    <location>
        <begin position="25"/>
        <end position="46"/>
    </location>
</feature>
<organism evidence="2">
    <name type="scientific">Chromera velia CCMP2878</name>
    <dbReference type="NCBI Taxonomy" id="1169474"/>
    <lineage>
        <taxon>Eukaryota</taxon>
        <taxon>Sar</taxon>
        <taxon>Alveolata</taxon>
        <taxon>Colpodellida</taxon>
        <taxon>Chromeraceae</taxon>
        <taxon>Chromera</taxon>
    </lineage>
</organism>